<proteinExistence type="inferred from homology"/>
<dbReference type="NCBIfam" id="TIGR00745">
    <property type="entry name" value="apbA_panE"/>
    <property type="match status" value="1"/>
</dbReference>
<dbReference type="InterPro" id="IPR013332">
    <property type="entry name" value="KPR_N"/>
</dbReference>
<evidence type="ECO:0000313" key="14">
    <source>
        <dbReference type="Proteomes" id="UP000319941"/>
    </source>
</evidence>
<dbReference type="Proteomes" id="UP000319941">
    <property type="component" value="Unassembled WGS sequence"/>
</dbReference>
<protein>
    <recommendedName>
        <fullName evidence="4 10">2-dehydropantoate 2-reductase</fullName>
        <ecNumber evidence="3 10">1.1.1.169</ecNumber>
    </recommendedName>
    <alternativeName>
        <fullName evidence="8 10">Ketopantoate reductase</fullName>
    </alternativeName>
</protein>
<evidence type="ECO:0000256" key="6">
    <source>
        <dbReference type="ARBA" id="ARBA00022857"/>
    </source>
</evidence>
<dbReference type="PANTHER" id="PTHR43765">
    <property type="entry name" value="2-DEHYDROPANTOATE 2-REDUCTASE-RELATED"/>
    <property type="match status" value="1"/>
</dbReference>
<dbReference type="InterPro" id="IPR008927">
    <property type="entry name" value="6-PGluconate_DH-like_C_sf"/>
</dbReference>
<evidence type="ECO:0000256" key="1">
    <source>
        <dbReference type="ARBA" id="ARBA00004994"/>
    </source>
</evidence>
<dbReference type="EC" id="1.1.1.169" evidence="3 10"/>
<dbReference type="SUPFAM" id="SSF51735">
    <property type="entry name" value="NAD(P)-binding Rossmann-fold domains"/>
    <property type="match status" value="1"/>
</dbReference>
<dbReference type="SUPFAM" id="SSF48179">
    <property type="entry name" value="6-phosphogluconate dehydrogenase C-terminal domain-like"/>
    <property type="match status" value="1"/>
</dbReference>
<evidence type="ECO:0000259" key="12">
    <source>
        <dbReference type="Pfam" id="PF08546"/>
    </source>
</evidence>
<evidence type="ECO:0000259" key="11">
    <source>
        <dbReference type="Pfam" id="PF02558"/>
    </source>
</evidence>
<evidence type="ECO:0000256" key="8">
    <source>
        <dbReference type="ARBA" id="ARBA00032024"/>
    </source>
</evidence>
<evidence type="ECO:0000313" key="13">
    <source>
        <dbReference type="EMBL" id="TVU73876.1"/>
    </source>
</evidence>
<dbReference type="GO" id="GO:0015940">
    <property type="term" value="P:pantothenate biosynthetic process"/>
    <property type="evidence" value="ECO:0007669"/>
    <property type="project" value="UniProtKB-UniPathway"/>
</dbReference>
<dbReference type="UniPathway" id="UPA00028">
    <property type="reaction ID" value="UER00004"/>
</dbReference>
<name>A0A558HXK2_9GAMM</name>
<dbReference type="Pfam" id="PF02558">
    <property type="entry name" value="ApbA"/>
    <property type="match status" value="1"/>
</dbReference>
<evidence type="ECO:0000256" key="4">
    <source>
        <dbReference type="ARBA" id="ARBA00019465"/>
    </source>
</evidence>
<dbReference type="OrthoDB" id="6530772at2"/>
<dbReference type="AlphaFoldDB" id="A0A558HXK2"/>
<dbReference type="Pfam" id="PF08546">
    <property type="entry name" value="ApbA_C"/>
    <property type="match status" value="1"/>
</dbReference>
<dbReference type="GO" id="GO:0005737">
    <property type="term" value="C:cytoplasm"/>
    <property type="evidence" value="ECO:0007669"/>
    <property type="project" value="TreeGrafter"/>
</dbReference>
<evidence type="ECO:0000256" key="7">
    <source>
        <dbReference type="ARBA" id="ARBA00023002"/>
    </source>
</evidence>
<dbReference type="RefSeq" id="WP_144726439.1">
    <property type="nucleotide sequence ID" value="NZ_CAWOWR010000001.1"/>
</dbReference>
<dbReference type="Gene3D" id="1.10.1040.10">
    <property type="entry name" value="N-(1-d-carboxylethyl)-l-norvaline Dehydrogenase, domain 2"/>
    <property type="match status" value="1"/>
</dbReference>
<organism evidence="13 14">
    <name type="scientific">Cobetia crustatorum</name>
    <dbReference type="NCBI Taxonomy" id="553385"/>
    <lineage>
        <taxon>Bacteria</taxon>
        <taxon>Pseudomonadati</taxon>
        <taxon>Pseudomonadota</taxon>
        <taxon>Gammaproteobacteria</taxon>
        <taxon>Oceanospirillales</taxon>
        <taxon>Halomonadaceae</taxon>
        <taxon>Cobetia</taxon>
    </lineage>
</organism>
<dbReference type="InterPro" id="IPR036291">
    <property type="entry name" value="NAD(P)-bd_dom_sf"/>
</dbReference>
<evidence type="ECO:0000256" key="5">
    <source>
        <dbReference type="ARBA" id="ARBA00022655"/>
    </source>
</evidence>
<dbReference type="InterPro" id="IPR003710">
    <property type="entry name" value="ApbA"/>
</dbReference>
<dbReference type="InterPro" id="IPR013328">
    <property type="entry name" value="6PGD_dom2"/>
</dbReference>
<evidence type="ECO:0000256" key="3">
    <source>
        <dbReference type="ARBA" id="ARBA00013014"/>
    </source>
</evidence>
<evidence type="ECO:0000256" key="2">
    <source>
        <dbReference type="ARBA" id="ARBA00007870"/>
    </source>
</evidence>
<reference evidence="13 14" key="1">
    <citation type="submission" date="2019-07" db="EMBL/GenBank/DDBJ databases">
        <title>Diversity of Bacteria from Kongsfjorden, Arctic.</title>
        <authorList>
            <person name="Yu Y."/>
        </authorList>
    </citation>
    <scope>NUCLEOTIDE SEQUENCE [LARGE SCALE GENOMIC DNA]</scope>
    <source>
        <strain evidence="13 14">SM1923</strain>
    </source>
</reference>
<keyword evidence="7 10" id="KW-0560">Oxidoreductase</keyword>
<accession>A0A558HXK2</accession>
<keyword evidence="6 10" id="KW-0521">NADP</keyword>
<comment type="similarity">
    <text evidence="2 10">Belongs to the ketopantoate reductase family.</text>
</comment>
<dbReference type="Gene3D" id="3.40.50.720">
    <property type="entry name" value="NAD(P)-binding Rossmann-like Domain"/>
    <property type="match status" value="1"/>
</dbReference>
<keyword evidence="5 10" id="KW-0566">Pantothenate biosynthesis</keyword>
<comment type="catalytic activity">
    <reaction evidence="9 10">
        <text>(R)-pantoate + NADP(+) = 2-dehydropantoate + NADPH + H(+)</text>
        <dbReference type="Rhea" id="RHEA:16233"/>
        <dbReference type="ChEBI" id="CHEBI:11561"/>
        <dbReference type="ChEBI" id="CHEBI:15378"/>
        <dbReference type="ChEBI" id="CHEBI:15980"/>
        <dbReference type="ChEBI" id="CHEBI:57783"/>
        <dbReference type="ChEBI" id="CHEBI:58349"/>
        <dbReference type="EC" id="1.1.1.169"/>
    </reaction>
</comment>
<feature type="domain" description="Ketopantoate reductase N-terminal" evidence="11">
    <location>
        <begin position="30"/>
        <end position="193"/>
    </location>
</feature>
<comment type="pathway">
    <text evidence="1 10">Cofactor biosynthesis; (R)-pantothenate biosynthesis; (R)-pantoate from 3-methyl-2-oxobutanoate: step 2/2.</text>
</comment>
<dbReference type="InterPro" id="IPR013752">
    <property type="entry name" value="KPA_reductase"/>
</dbReference>
<evidence type="ECO:0000256" key="9">
    <source>
        <dbReference type="ARBA" id="ARBA00048793"/>
    </source>
</evidence>
<evidence type="ECO:0000256" key="10">
    <source>
        <dbReference type="RuleBase" id="RU362068"/>
    </source>
</evidence>
<feature type="domain" description="Ketopantoate reductase C-terminal" evidence="12">
    <location>
        <begin position="225"/>
        <end position="342"/>
    </location>
</feature>
<dbReference type="PANTHER" id="PTHR43765:SF2">
    <property type="entry name" value="2-DEHYDROPANTOATE 2-REDUCTASE"/>
    <property type="match status" value="1"/>
</dbReference>
<comment type="caution">
    <text evidence="13">The sequence shown here is derived from an EMBL/GenBank/DDBJ whole genome shotgun (WGS) entry which is preliminary data.</text>
</comment>
<dbReference type="GO" id="GO:0050661">
    <property type="term" value="F:NADP binding"/>
    <property type="evidence" value="ECO:0007669"/>
    <property type="project" value="TreeGrafter"/>
</dbReference>
<keyword evidence="14" id="KW-1185">Reference proteome</keyword>
<dbReference type="EMBL" id="VNFH01000001">
    <property type="protein sequence ID" value="TVU73876.1"/>
    <property type="molecule type" value="Genomic_DNA"/>
</dbReference>
<sequence length="345" mass="37774">MATLLPSNTKASSRRHSTETVNFRGNRLWIIGPGAIGRLLAARLASARADELASQGKSSLPDILLIGRRALSTQEVSIEMIAPSGDIVIQKIMYEKIDSMKNPPREIPLAIWITTKAHGVEDVWATLQQHISPSTPITCWQNGLSAQPWFAEHHSGLLCASTTEGAWLPESHSTQVFPIQHAAHGQTWLGPWAATGMTSAASTANAHQQVDWLTRAGFSSKAADNMQERLWHKLAVNATINPLVARFRIRNGQLRDRPFSLMVRQAVSEISAVLNAKQVSAPPQGWQALIDDVIRTTANNRASMLQDVLADRPTEIVAILGPLRSTAAQHGLQIPLLDQLYRDLS</sequence>
<dbReference type="InterPro" id="IPR050838">
    <property type="entry name" value="Ketopantoate_reductase"/>
</dbReference>
<dbReference type="STRING" id="553385.GCA_000591415_01836"/>
<gene>
    <name evidence="13" type="ORF">FQP86_02065</name>
</gene>
<dbReference type="GO" id="GO:0008677">
    <property type="term" value="F:2-dehydropantoate 2-reductase activity"/>
    <property type="evidence" value="ECO:0007669"/>
    <property type="project" value="UniProtKB-EC"/>
</dbReference>
<comment type="function">
    <text evidence="10">Catalyzes the NADPH-dependent reduction of ketopantoate into pantoic acid.</text>
</comment>